<dbReference type="EMBL" id="JAADJZ010000018">
    <property type="protein sequence ID" value="KAF2868630.1"/>
    <property type="molecule type" value="Genomic_DNA"/>
</dbReference>
<protein>
    <recommendedName>
        <fullName evidence="3">Protein kinase domain-containing protein</fullName>
    </recommendedName>
</protein>
<reference evidence="1 2" key="1">
    <citation type="submission" date="2020-01" db="EMBL/GenBank/DDBJ databases">
        <authorList>
            <consortium name="DOE Joint Genome Institute"/>
            <person name="Haridas S."/>
            <person name="Albert R."/>
            <person name="Binder M."/>
            <person name="Bloem J."/>
            <person name="Labutti K."/>
            <person name="Salamov A."/>
            <person name="Andreopoulos B."/>
            <person name="Baker S.E."/>
            <person name="Barry K."/>
            <person name="Bills G."/>
            <person name="Bluhm B.H."/>
            <person name="Cannon C."/>
            <person name="Castanera R."/>
            <person name="Culley D.E."/>
            <person name="Daum C."/>
            <person name="Ezra D."/>
            <person name="Gonzalez J.B."/>
            <person name="Henrissat B."/>
            <person name="Kuo A."/>
            <person name="Liang C."/>
            <person name="Lipzen A."/>
            <person name="Lutzoni F."/>
            <person name="Magnuson J."/>
            <person name="Mondo S."/>
            <person name="Nolan M."/>
            <person name="Ohm R."/>
            <person name="Pangilinan J."/>
            <person name="Park H.-J.H."/>
            <person name="Ramirez L."/>
            <person name="Alfaro M."/>
            <person name="Sun H."/>
            <person name="Tritt A."/>
            <person name="Yoshinaga Y."/>
            <person name="Zwiers L.-H.L."/>
            <person name="Turgeon B.G."/>
            <person name="Goodwin S.B."/>
            <person name="Spatafora J.W."/>
            <person name="Crous P.W."/>
            <person name="Grigoriev I.V."/>
        </authorList>
    </citation>
    <scope>NUCLEOTIDE SEQUENCE [LARGE SCALE GENOMIC DNA]</scope>
    <source>
        <strain evidence="1 2">CBS 611.86</strain>
    </source>
</reference>
<keyword evidence="2" id="KW-1185">Reference proteome</keyword>
<name>A0A7C8I9M8_9PLEO</name>
<dbReference type="Proteomes" id="UP000481861">
    <property type="component" value="Unassembled WGS sequence"/>
</dbReference>
<evidence type="ECO:0000313" key="1">
    <source>
        <dbReference type="EMBL" id="KAF2868630.1"/>
    </source>
</evidence>
<sequence>MDTSLSDDVDNGLLSERLPQIQYPHYFEFKGKIFTMSDGTRWQLLEPLSCLATQQVNPPGEARQVFSCKCLDPPWPDHGDAVVKIKYQVRAQDKSIRNYEGWIQEYEQSMKRYPETAAEDQSEIDFCRYLIHAATNPTNKPNRQTLDEIAALERLGSKTCEHAPWLYEVWWGTVQPDIHEGIVGGYMALILMKKVPGKRLSYYEYWKLSLAQRDEIRQAFKKALTAVWECGVRPLDKAMRSIVWDERDRTCYIVDFEDAEFYNETDERQEFTDRDYRAWDLAESCFRGW</sequence>
<dbReference type="OrthoDB" id="5401170at2759"/>
<proteinExistence type="predicted"/>
<comment type="caution">
    <text evidence="1">The sequence shown here is derived from an EMBL/GenBank/DDBJ whole genome shotgun (WGS) entry which is preliminary data.</text>
</comment>
<gene>
    <name evidence="1" type="ORF">BDV95DRAFT_596962</name>
</gene>
<dbReference type="AlphaFoldDB" id="A0A7C8I9M8"/>
<accession>A0A7C8I9M8</accession>
<evidence type="ECO:0008006" key="3">
    <source>
        <dbReference type="Google" id="ProtNLM"/>
    </source>
</evidence>
<organism evidence="1 2">
    <name type="scientific">Massariosphaeria phaeospora</name>
    <dbReference type="NCBI Taxonomy" id="100035"/>
    <lineage>
        <taxon>Eukaryota</taxon>
        <taxon>Fungi</taxon>
        <taxon>Dikarya</taxon>
        <taxon>Ascomycota</taxon>
        <taxon>Pezizomycotina</taxon>
        <taxon>Dothideomycetes</taxon>
        <taxon>Pleosporomycetidae</taxon>
        <taxon>Pleosporales</taxon>
        <taxon>Pleosporales incertae sedis</taxon>
        <taxon>Massariosphaeria</taxon>
    </lineage>
</organism>
<evidence type="ECO:0000313" key="2">
    <source>
        <dbReference type="Proteomes" id="UP000481861"/>
    </source>
</evidence>